<dbReference type="InterPro" id="IPR003594">
    <property type="entry name" value="HATPase_dom"/>
</dbReference>
<keyword evidence="5" id="KW-0418">Kinase</keyword>
<dbReference type="EMBL" id="QFLI01000006">
    <property type="protein sequence ID" value="PXX99019.1"/>
    <property type="molecule type" value="Genomic_DNA"/>
</dbReference>
<keyword evidence="12" id="KW-1185">Reference proteome</keyword>
<feature type="domain" description="PAS" evidence="9">
    <location>
        <begin position="316"/>
        <end position="369"/>
    </location>
</feature>
<evidence type="ECO:0000313" key="12">
    <source>
        <dbReference type="Proteomes" id="UP000248079"/>
    </source>
</evidence>
<dbReference type="InterPro" id="IPR013655">
    <property type="entry name" value="PAS_fold_3"/>
</dbReference>
<evidence type="ECO:0000259" key="7">
    <source>
        <dbReference type="PROSITE" id="PS50109"/>
    </source>
</evidence>
<dbReference type="CDD" id="cd17546">
    <property type="entry name" value="REC_hyHK_CKI1_RcsC-like"/>
    <property type="match status" value="1"/>
</dbReference>
<feature type="domain" description="Response regulatory" evidence="8">
    <location>
        <begin position="686"/>
        <end position="801"/>
    </location>
</feature>
<feature type="domain" description="PAC" evidence="10">
    <location>
        <begin position="372"/>
        <end position="424"/>
    </location>
</feature>
<evidence type="ECO:0000313" key="11">
    <source>
        <dbReference type="EMBL" id="PXX99019.1"/>
    </source>
</evidence>
<dbReference type="InterPro" id="IPR000014">
    <property type="entry name" value="PAS"/>
</dbReference>
<dbReference type="NCBIfam" id="TIGR00229">
    <property type="entry name" value="sensory_box"/>
    <property type="match status" value="2"/>
</dbReference>
<evidence type="ECO:0000256" key="2">
    <source>
        <dbReference type="ARBA" id="ARBA00012438"/>
    </source>
</evidence>
<dbReference type="SUPFAM" id="SSF52172">
    <property type="entry name" value="CheY-like"/>
    <property type="match status" value="1"/>
</dbReference>
<dbReference type="SMART" id="SM00388">
    <property type="entry name" value="HisKA"/>
    <property type="match status" value="1"/>
</dbReference>
<dbReference type="SMART" id="SM00448">
    <property type="entry name" value="REC"/>
    <property type="match status" value="1"/>
</dbReference>
<evidence type="ECO:0000256" key="5">
    <source>
        <dbReference type="ARBA" id="ARBA00022777"/>
    </source>
</evidence>
<dbReference type="InterPro" id="IPR011006">
    <property type="entry name" value="CheY-like_superfamily"/>
</dbReference>
<dbReference type="CDD" id="cd00082">
    <property type="entry name" value="HisKA"/>
    <property type="match status" value="1"/>
</dbReference>
<gene>
    <name evidence="11" type="ORF">DF185_14140</name>
</gene>
<dbReference type="Gene3D" id="3.30.565.10">
    <property type="entry name" value="Histidine kinase-like ATPase, C-terminal domain"/>
    <property type="match status" value="1"/>
</dbReference>
<feature type="domain" description="Histidine kinase" evidence="7">
    <location>
        <begin position="442"/>
        <end position="660"/>
    </location>
</feature>
<dbReference type="InterPro" id="IPR001610">
    <property type="entry name" value="PAC"/>
</dbReference>
<dbReference type="SUPFAM" id="SSF47384">
    <property type="entry name" value="Homodimeric domain of signal transducing histidine kinase"/>
    <property type="match status" value="1"/>
</dbReference>
<comment type="catalytic activity">
    <reaction evidence="1">
        <text>ATP + protein L-histidine = ADP + protein N-phospho-L-histidine.</text>
        <dbReference type="EC" id="2.7.13.3"/>
    </reaction>
</comment>
<dbReference type="SUPFAM" id="SSF55785">
    <property type="entry name" value="PYP-like sensor domain (PAS domain)"/>
    <property type="match status" value="3"/>
</dbReference>
<dbReference type="PROSITE" id="PS50109">
    <property type="entry name" value="HIS_KIN"/>
    <property type="match status" value="1"/>
</dbReference>
<comment type="caution">
    <text evidence="11">The sequence shown here is derived from an EMBL/GenBank/DDBJ whole genome shotgun (WGS) entry which is preliminary data.</text>
</comment>
<dbReference type="SMART" id="SM00086">
    <property type="entry name" value="PAC"/>
    <property type="match status" value="2"/>
</dbReference>
<evidence type="ECO:0000256" key="3">
    <source>
        <dbReference type="ARBA" id="ARBA00022553"/>
    </source>
</evidence>
<dbReference type="GO" id="GO:0009927">
    <property type="term" value="F:histidine phosphotransfer kinase activity"/>
    <property type="evidence" value="ECO:0007669"/>
    <property type="project" value="TreeGrafter"/>
</dbReference>
<dbReference type="InterPro" id="IPR004358">
    <property type="entry name" value="Sig_transdc_His_kin-like_C"/>
</dbReference>
<dbReference type="PROSITE" id="PS50112">
    <property type="entry name" value="PAS"/>
    <property type="match status" value="2"/>
</dbReference>
<dbReference type="SMART" id="SM00091">
    <property type="entry name" value="PAS"/>
    <property type="match status" value="2"/>
</dbReference>
<protein>
    <recommendedName>
        <fullName evidence="2">histidine kinase</fullName>
        <ecNumber evidence="2">2.7.13.3</ecNumber>
    </recommendedName>
</protein>
<dbReference type="InterPro" id="IPR000700">
    <property type="entry name" value="PAS-assoc_C"/>
</dbReference>
<dbReference type="InterPro" id="IPR003661">
    <property type="entry name" value="HisK_dim/P_dom"/>
</dbReference>
<dbReference type="InterPro" id="IPR036097">
    <property type="entry name" value="HisK_dim/P_sf"/>
</dbReference>
<dbReference type="Pfam" id="PF02518">
    <property type="entry name" value="HATPase_c"/>
    <property type="match status" value="1"/>
</dbReference>
<dbReference type="PROSITE" id="PS50110">
    <property type="entry name" value="RESPONSE_REGULATORY"/>
    <property type="match status" value="1"/>
</dbReference>
<sequence>MFAKADKKQVRIQDPELIDAYKRLEESEERFQLAMKASNDGLFDWNLKTNSIYYSPGWKKMLGYEDCELPNDFSVWEKLTDTEDAERAWELQKKLIAKEIDRFVIEFKMKHKDGHWIDILSRAEAVFDKHGEALRIVGTHVDVTERNKAKAKLKDSKNYLSAVFNNTQDIQILSEYVSHRKFKVVAVNKSFLTKLNQFEIHLSEEDILGKDLKDLVIDMLALDERICNYTLNNYQKVIETDKKISHTEKVVLNSAPYYSETTYIPIHSSEDGTKLVLYNSSDITKEKVSLKKLKYSEERFALAVKGSNDAIWDWSDLDSDLYWWSDRMYEILGYKPGEVEARISNWIKWMHPKDSGKVLKVLTNHLEKNDAYQVEFRMKKKNGEYVWLFARGESVRDEKGKPVRMAGSVSDITDRKRTEAELIKAKNKAEESDRLKSAFLANMSHEIRTPMNGILGFAELLKTPKIRSVKKEKYIDIIGKSGTRMLNIINDIIDISKIESGSMELELSDSNVNEQVEYIYAFFKREVEEKGLMLQYHNGLPSEEALITTDREKLFAILTNLVKNAIKCTKKGIIEFGYLKKNKDLEFFVRDTGHGVPKHRIGVIFDRFVQAENIEEIDRQGVGLGLSITKSYIDMLGGKIWLESEEGFGSTFYFTIPYQILSEEEKLVKNGKDGEDYNELLKLELNVLIAEDDAVSSALLANFMEKYSNKVQQVSSGIKVVEACRNSSDFDLILMDMRMPELNGYEATRNIRKFNKDVVIIAQTAYGLSGDREKAIDSGCNDYLSKPIRKKALVSLLDKYFGNGRAKKS</sequence>
<feature type="domain" description="PAC" evidence="10">
    <location>
        <begin position="103"/>
        <end position="155"/>
    </location>
</feature>
<evidence type="ECO:0000259" key="8">
    <source>
        <dbReference type="PROSITE" id="PS50110"/>
    </source>
</evidence>
<dbReference type="CDD" id="cd00130">
    <property type="entry name" value="PAS"/>
    <property type="match status" value="2"/>
</dbReference>
<dbReference type="Gene3D" id="1.10.287.130">
    <property type="match status" value="1"/>
</dbReference>
<dbReference type="PANTHER" id="PTHR43047">
    <property type="entry name" value="TWO-COMPONENT HISTIDINE PROTEIN KINASE"/>
    <property type="match status" value="1"/>
</dbReference>
<dbReference type="Pfam" id="PF00072">
    <property type="entry name" value="Response_reg"/>
    <property type="match status" value="1"/>
</dbReference>
<reference evidence="11 12" key="1">
    <citation type="submission" date="2018-05" db="EMBL/GenBank/DDBJ databases">
        <title>Marinifilum breve JC075T sp. nov., a marine bacterium isolated from Yongle Blue Hole in the South China Sea.</title>
        <authorList>
            <person name="Fu T."/>
        </authorList>
    </citation>
    <scope>NUCLEOTIDE SEQUENCE [LARGE SCALE GENOMIC DNA]</scope>
    <source>
        <strain evidence="11 12">JC075</strain>
    </source>
</reference>
<dbReference type="AlphaFoldDB" id="A0A2V3ZVW0"/>
<dbReference type="InterPro" id="IPR001789">
    <property type="entry name" value="Sig_transdc_resp-reg_receiver"/>
</dbReference>
<dbReference type="SMART" id="SM00387">
    <property type="entry name" value="HATPase_c"/>
    <property type="match status" value="1"/>
</dbReference>
<dbReference type="GO" id="GO:0000155">
    <property type="term" value="F:phosphorelay sensor kinase activity"/>
    <property type="evidence" value="ECO:0007669"/>
    <property type="project" value="InterPro"/>
</dbReference>
<evidence type="ECO:0000256" key="6">
    <source>
        <dbReference type="PROSITE-ProRule" id="PRU00169"/>
    </source>
</evidence>
<dbReference type="Gene3D" id="3.40.50.2300">
    <property type="match status" value="1"/>
</dbReference>
<dbReference type="PRINTS" id="PR00344">
    <property type="entry name" value="BCTRLSENSOR"/>
</dbReference>
<dbReference type="SUPFAM" id="SSF55874">
    <property type="entry name" value="ATPase domain of HSP90 chaperone/DNA topoisomerase II/histidine kinase"/>
    <property type="match status" value="1"/>
</dbReference>
<evidence type="ECO:0000256" key="1">
    <source>
        <dbReference type="ARBA" id="ARBA00000085"/>
    </source>
</evidence>
<accession>A0A2V3ZVW0</accession>
<dbReference type="PANTHER" id="PTHR43047:SF72">
    <property type="entry name" value="OSMOSENSING HISTIDINE PROTEIN KINASE SLN1"/>
    <property type="match status" value="1"/>
</dbReference>
<organism evidence="11 12">
    <name type="scientific">Marinifilum breve</name>
    <dbReference type="NCBI Taxonomy" id="2184082"/>
    <lineage>
        <taxon>Bacteria</taxon>
        <taxon>Pseudomonadati</taxon>
        <taxon>Bacteroidota</taxon>
        <taxon>Bacteroidia</taxon>
        <taxon>Marinilabiliales</taxon>
        <taxon>Marinifilaceae</taxon>
    </lineage>
</organism>
<dbReference type="EC" id="2.7.13.3" evidence="2"/>
<feature type="domain" description="PAS" evidence="9">
    <location>
        <begin position="27"/>
        <end position="99"/>
    </location>
</feature>
<keyword evidence="4" id="KW-0808">Transferase</keyword>
<dbReference type="InterPro" id="IPR005467">
    <property type="entry name" value="His_kinase_dom"/>
</dbReference>
<dbReference type="PROSITE" id="PS50113">
    <property type="entry name" value="PAC"/>
    <property type="match status" value="2"/>
</dbReference>
<dbReference type="InterPro" id="IPR036890">
    <property type="entry name" value="HATPase_C_sf"/>
</dbReference>
<dbReference type="RefSeq" id="WP_110361414.1">
    <property type="nucleotide sequence ID" value="NZ_QFLI01000006.1"/>
</dbReference>
<dbReference type="Pfam" id="PF00512">
    <property type="entry name" value="HisKA"/>
    <property type="match status" value="1"/>
</dbReference>
<dbReference type="InterPro" id="IPR035965">
    <property type="entry name" value="PAS-like_dom_sf"/>
</dbReference>
<evidence type="ECO:0000256" key="4">
    <source>
        <dbReference type="ARBA" id="ARBA00022679"/>
    </source>
</evidence>
<feature type="modified residue" description="4-aspartylphosphate" evidence="6">
    <location>
        <position position="736"/>
    </location>
</feature>
<dbReference type="Gene3D" id="3.30.450.20">
    <property type="entry name" value="PAS domain"/>
    <property type="match status" value="3"/>
</dbReference>
<dbReference type="Pfam" id="PF13426">
    <property type="entry name" value="PAS_9"/>
    <property type="match status" value="1"/>
</dbReference>
<evidence type="ECO:0000259" key="9">
    <source>
        <dbReference type="PROSITE" id="PS50112"/>
    </source>
</evidence>
<dbReference type="GO" id="GO:0005886">
    <property type="term" value="C:plasma membrane"/>
    <property type="evidence" value="ECO:0007669"/>
    <property type="project" value="TreeGrafter"/>
</dbReference>
<dbReference type="OrthoDB" id="9796457at2"/>
<evidence type="ECO:0000259" key="10">
    <source>
        <dbReference type="PROSITE" id="PS50113"/>
    </source>
</evidence>
<keyword evidence="3 6" id="KW-0597">Phosphoprotein</keyword>
<name>A0A2V3ZVW0_9BACT</name>
<proteinExistence type="predicted"/>
<dbReference type="Pfam" id="PF08447">
    <property type="entry name" value="PAS_3"/>
    <property type="match status" value="2"/>
</dbReference>
<dbReference type="Proteomes" id="UP000248079">
    <property type="component" value="Unassembled WGS sequence"/>
</dbReference>